<proteinExistence type="evidence at transcript level"/>
<accession>F2D8F1</accession>
<sequence>MAASLKRRTRRQTSWARAQVREATLVVLVGVDEGWKGDRFGWVRSSPASAASTRRGGACRRQGGEGARRTAFFEFVYNSHTCGSKVKGDRWSLGHVPRPRTPPLPIWLVRKLC</sequence>
<reference evidence="1" key="1">
    <citation type="journal article" date="2011" name="Plant Physiol.">
        <title>Comprehensive sequence analysis of 24,783 barley full-length cDNAs derived from 12 clone libraries.</title>
        <authorList>
            <person name="Matsumoto T."/>
            <person name="Tanaka T."/>
            <person name="Sakai H."/>
            <person name="Amano N."/>
            <person name="Kanamori H."/>
            <person name="Kurita K."/>
            <person name="Kikuta A."/>
            <person name="Kamiya K."/>
            <person name="Yamamoto M."/>
            <person name="Ikawa H."/>
            <person name="Fujii N."/>
            <person name="Hori K."/>
            <person name="Itoh T."/>
            <person name="Sato K."/>
        </authorList>
    </citation>
    <scope>NUCLEOTIDE SEQUENCE</scope>
</reference>
<dbReference type="EMBL" id="AK360163">
    <property type="protein sequence ID" value="BAJ91372.1"/>
    <property type="molecule type" value="mRNA"/>
</dbReference>
<dbReference type="AlphaFoldDB" id="F2D8F1"/>
<protein>
    <submittedName>
        <fullName evidence="1">Predicted protein</fullName>
    </submittedName>
</protein>
<evidence type="ECO:0000313" key="1">
    <source>
        <dbReference type="EMBL" id="BAJ91372.1"/>
    </source>
</evidence>
<organism evidence="1">
    <name type="scientific">Hordeum vulgare subsp. vulgare</name>
    <name type="common">Domesticated barley</name>
    <dbReference type="NCBI Taxonomy" id="112509"/>
    <lineage>
        <taxon>Eukaryota</taxon>
        <taxon>Viridiplantae</taxon>
        <taxon>Streptophyta</taxon>
        <taxon>Embryophyta</taxon>
        <taxon>Tracheophyta</taxon>
        <taxon>Spermatophyta</taxon>
        <taxon>Magnoliopsida</taxon>
        <taxon>Liliopsida</taxon>
        <taxon>Poales</taxon>
        <taxon>Poaceae</taxon>
        <taxon>BOP clade</taxon>
        <taxon>Pooideae</taxon>
        <taxon>Triticodae</taxon>
        <taxon>Triticeae</taxon>
        <taxon>Hordeinae</taxon>
        <taxon>Hordeum</taxon>
    </lineage>
</organism>
<name>F2D8F1_HORVV</name>